<keyword evidence="3" id="KW-1003">Cell membrane</keyword>
<evidence type="ECO:0000256" key="4">
    <source>
        <dbReference type="ARBA" id="ARBA00022597"/>
    </source>
</evidence>
<keyword evidence="2" id="KW-0813">Transport</keyword>
<keyword evidence="6 8" id="KW-1133">Transmembrane helix</keyword>
<evidence type="ECO:0000256" key="7">
    <source>
        <dbReference type="ARBA" id="ARBA00023136"/>
    </source>
</evidence>
<keyword evidence="5 8" id="KW-0812">Transmembrane</keyword>
<sequence>MEQTGVKAFLRRKNVNLTVRTYLIDALGAMAFGLFASLLIGTIFATLGEKSHVELFNTIANYAKGATGAALGVSIAYSLQAPQLVLFSAATVGIAGNDLGGPVGAFVATIVAVELGKIVSKETRVDILVTPGVTIISGVVVAQVAGPGVSAFMNAFGNLVKTATEMQPFFMGILVSALIGIALTLPISSAAICIMLSLDGLAGGAATAGCCAQMIGFAVMSFKENGVGGILAQGLGTSMLQMGNIVKNPKIWIPPTLVSMITGPIATMIFHLENIPAGSGMGTCGLVGPIGIYTAMGGGASMWIGIILVCFVLPAALTPIFGEILRKIGWIKDGDLKLDL</sequence>
<dbReference type="GO" id="GO:0008982">
    <property type="term" value="F:protein-N(PI)-phosphohistidine-sugar phosphotransferase activity"/>
    <property type="evidence" value="ECO:0007669"/>
    <property type="project" value="InterPro"/>
</dbReference>
<feature type="transmembrane region" description="Helical" evidence="8">
    <location>
        <begin position="128"/>
        <end position="149"/>
    </location>
</feature>
<feature type="transmembrane region" description="Helical" evidence="8">
    <location>
        <begin position="169"/>
        <end position="194"/>
    </location>
</feature>
<evidence type="ECO:0000259" key="9">
    <source>
        <dbReference type="Pfam" id="PF13303"/>
    </source>
</evidence>
<dbReference type="Proteomes" id="UP000823900">
    <property type="component" value="Unassembled WGS sequence"/>
</dbReference>
<evidence type="ECO:0000256" key="5">
    <source>
        <dbReference type="ARBA" id="ARBA00022692"/>
    </source>
</evidence>
<name>A0A9D2HGB6_9FIRM</name>
<dbReference type="InterPro" id="IPR003352">
    <property type="entry name" value="PTS_EIIC"/>
</dbReference>
<feature type="transmembrane region" description="Helical" evidence="8">
    <location>
        <begin position="22"/>
        <end position="47"/>
    </location>
</feature>
<accession>A0A9D2HGB6</accession>
<dbReference type="EMBL" id="DWZA01000002">
    <property type="protein sequence ID" value="HJA69989.1"/>
    <property type="molecule type" value="Genomic_DNA"/>
</dbReference>
<proteinExistence type="predicted"/>
<feature type="transmembrane region" description="Helical" evidence="8">
    <location>
        <begin position="302"/>
        <end position="322"/>
    </location>
</feature>
<feature type="transmembrane region" description="Helical" evidence="8">
    <location>
        <begin position="277"/>
        <end position="296"/>
    </location>
</feature>
<dbReference type="Pfam" id="PF13303">
    <property type="entry name" value="PTS_EIIC_2"/>
    <property type="match status" value="1"/>
</dbReference>
<evidence type="ECO:0000256" key="1">
    <source>
        <dbReference type="ARBA" id="ARBA00004651"/>
    </source>
</evidence>
<evidence type="ECO:0000313" key="11">
    <source>
        <dbReference type="Proteomes" id="UP000823900"/>
    </source>
</evidence>
<evidence type="ECO:0000313" key="10">
    <source>
        <dbReference type="EMBL" id="HJA69989.1"/>
    </source>
</evidence>
<feature type="transmembrane region" description="Helical" evidence="8">
    <location>
        <begin position="251"/>
        <end position="270"/>
    </location>
</feature>
<keyword evidence="7 8" id="KW-0472">Membrane</keyword>
<evidence type="ECO:0000256" key="2">
    <source>
        <dbReference type="ARBA" id="ARBA00022448"/>
    </source>
</evidence>
<organism evidence="10 11">
    <name type="scientific">Candidatus Lachnoclostridium stercoravium</name>
    <dbReference type="NCBI Taxonomy" id="2838633"/>
    <lineage>
        <taxon>Bacteria</taxon>
        <taxon>Bacillati</taxon>
        <taxon>Bacillota</taxon>
        <taxon>Clostridia</taxon>
        <taxon>Lachnospirales</taxon>
        <taxon>Lachnospiraceae</taxon>
    </lineage>
</organism>
<dbReference type="GO" id="GO:0005886">
    <property type="term" value="C:plasma membrane"/>
    <property type="evidence" value="ECO:0007669"/>
    <property type="project" value="UniProtKB-SubCell"/>
</dbReference>
<reference evidence="10" key="1">
    <citation type="journal article" date="2021" name="PeerJ">
        <title>Extensive microbial diversity within the chicken gut microbiome revealed by metagenomics and culture.</title>
        <authorList>
            <person name="Gilroy R."/>
            <person name="Ravi A."/>
            <person name="Getino M."/>
            <person name="Pursley I."/>
            <person name="Horton D.L."/>
            <person name="Alikhan N.F."/>
            <person name="Baker D."/>
            <person name="Gharbi K."/>
            <person name="Hall N."/>
            <person name="Watson M."/>
            <person name="Adriaenssens E.M."/>
            <person name="Foster-Nyarko E."/>
            <person name="Jarju S."/>
            <person name="Secka A."/>
            <person name="Antonio M."/>
            <person name="Oren A."/>
            <person name="Chaudhuri R.R."/>
            <person name="La Ragione R."/>
            <person name="Hildebrand F."/>
            <person name="Pallen M.J."/>
        </authorList>
    </citation>
    <scope>NUCLEOTIDE SEQUENCE</scope>
    <source>
        <strain evidence="10">CHK178-16964</strain>
    </source>
</reference>
<evidence type="ECO:0000256" key="3">
    <source>
        <dbReference type="ARBA" id="ARBA00022475"/>
    </source>
</evidence>
<evidence type="ECO:0000256" key="6">
    <source>
        <dbReference type="ARBA" id="ARBA00022989"/>
    </source>
</evidence>
<reference evidence="10" key="2">
    <citation type="submission" date="2021-04" db="EMBL/GenBank/DDBJ databases">
        <authorList>
            <person name="Gilroy R."/>
        </authorList>
    </citation>
    <scope>NUCLEOTIDE SEQUENCE</scope>
    <source>
        <strain evidence="10">CHK178-16964</strain>
    </source>
</reference>
<dbReference type="GO" id="GO:0009401">
    <property type="term" value="P:phosphoenolpyruvate-dependent sugar phosphotransferase system"/>
    <property type="evidence" value="ECO:0007669"/>
    <property type="project" value="InterPro"/>
</dbReference>
<dbReference type="AlphaFoldDB" id="A0A9D2HGB6"/>
<feature type="domain" description="Phosphotransferase system EIIC" evidence="9">
    <location>
        <begin position="25"/>
        <end position="338"/>
    </location>
</feature>
<keyword evidence="4 10" id="KW-0762">Sugar transport</keyword>
<comment type="subcellular location">
    <subcellularLocation>
        <location evidence="1">Cell membrane</location>
        <topology evidence="1">Multi-pass membrane protein</topology>
    </subcellularLocation>
</comment>
<feature type="transmembrane region" description="Helical" evidence="8">
    <location>
        <begin position="201"/>
        <end position="222"/>
    </location>
</feature>
<evidence type="ECO:0000256" key="8">
    <source>
        <dbReference type="SAM" id="Phobius"/>
    </source>
</evidence>
<comment type="caution">
    <text evidence="10">The sequence shown here is derived from an EMBL/GenBank/DDBJ whole genome shotgun (WGS) entry which is preliminary data.</text>
</comment>
<gene>
    <name evidence="10" type="ORF">IAA07_00225</name>
</gene>
<protein>
    <submittedName>
        <fullName evidence="10">PTS sugar transporter subunit IIC</fullName>
    </submittedName>
</protein>